<sequence length="206" mass="22726">MNNDDERKYAPATERNREAILAVLLRILPPRGNILEIASGTGEHAVYFAPHLAPRMWIPSDPDPQLRASIAAWQRHFPANNLEPPLNIDAIESVWEVETREMGIKAIANINMIHISPFSACLGLMAGASRILPAGGILYLYGPFFQAGEKIAPSNLEFNQSLRSQNPEWGVRKLAAVVDVAKNKGLNLQEIIPMPANNLSVVFQKS</sequence>
<dbReference type="InterPro" id="IPR010342">
    <property type="entry name" value="DUF938"/>
</dbReference>
<reference evidence="1" key="1">
    <citation type="submission" date="2021-02" db="EMBL/GenBank/DDBJ databases">
        <title>Metagenome analyses of Stigonema ocellatum DSM 106950, Chlorogloea purpurea SAG 13.99 and Gomphosphaeria aponina DSM 107014.</title>
        <authorList>
            <person name="Marter P."/>
            <person name="Huang S."/>
        </authorList>
    </citation>
    <scope>NUCLEOTIDE SEQUENCE</scope>
    <source>
        <strain evidence="1">JP213</strain>
    </source>
</reference>
<gene>
    <name evidence="1" type="ORF">DSM107014_15895</name>
</gene>
<dbReference type="PANTHER" id="PTHR20974">
    <property type="entry name" value="UPF0585 PROTEIN CG18661"/>
    <property type="match status" value="1"/>
</dbReference>
<proteinExistence type="predicted"/>
<dbReference type="Proteomes" id="UP000767446">
    <property type="component" value="Unassembled WGS sequence"/>
</dbReference>
<dbReference type="EMBL" id="JADQBC010000128">
    <property type="protein sequence ID" value="MBR8829354.1"/>
    <property type="molecule type" value="Genomic_DNA"/>
</dbReference>
<dbReference type="SUPFAM" id="SSF53335">
    <property type="entry name" value="S-adenosyl-L-methionine-dependent methyltransferases"/>
    <property type="match status" value="1"/>
</dbReference>
<name>A0A941GT41_9CHRO</name>
<evidence type="ECO:0000313" key="1">
    <source>
        <dbReference type="EMBL" id="MBR8829354.1"/>
    </source>
</evidence>
<dbReference type="AlphaFoldDB" id="A0A941GT41"/>
<dbReference type="Pfam" id="PF06080">
    <property type="entry name" value="DUF938"/>
    <property type="match status" value="1"/>
</dbReference>
<accession>A0A941GT41</accession>
<evidence type="ECO:0000313" key="2">
    <source>
        <dbReference type="Proteomes" id="UP000767446"/>
    </source>
</evidence>
<protein>
    <submittedName>
        <fullName evidence="1">DUF938 domain-containing protein</fullName>
    </submittedName>
</protein>
<comment type="caution">
    <text evidence="1">The sequence shown here is derived from an EMBL/GenBank/DDBJ whole genome shotgun (WGS) entry which is preliminary data.</text>
</comment>
<organism evidence="1 2">
    <name type="scientific">Gomphosphaeria aponina SAG 52.96 = DSM 107014</name>
    <dbReference type="NCBI Taxonomy" id="1521640"/>
    <lineage>
        <taxon>Bacteria</taxon>
        <taxon>Bacillati</taxon>
        <taxon>Cyanobacteriota</taxon>
        <taxon>Cyanophyceae</taxon>
        <taxon>Oscillatoriophycideae</taxon>
        <taxon>Chroococcales</taxon>
        <taxon>Gomphosphaeriaceae</taxon>
        <taxon>Gomphosphaeria</taxon>
    </lineage>
</organism>
<dbReference type="InterPro" id="IPR029063">
    <property type="entry name" value="SAM-dependent_MTases_sf"/>
</dbReference>
<dbReference type="PANTHER" id="PTHR20974:SF0">
    <property type="entry name" value="UPF0585 PROTEIN CG18661"/>
    <property type="match status" value="1"/>
</dbReference>
<dbReference type="Gene3D" id="3.40.50.150">
    <property type="entry name" value="Vaccinia Virus protein VP39"/>
    <property type="match status" value="1"/>
</dbReference>